<organism evidence="2 3">
    <name type="scientific">Pilimelia anulata</name>
    <dbReference type="NCBI Taxonomy" id="53371"/>
    <lineage>
        <taxon>Bacteria</taxon>
        <taxon>Bacillati</taxon>
        <taxon>Actinomycetota</taxon>
        <taxon>Actinomycetes</taxon>
        <taxon>Micromonosporales</taxon>
        <taxon>Micromonosporaceae</taxon>
        <taxon>Pilimelia</taxon>
    </lineage>
</organism>
<comment type="caution">
    <text evidence="2">The sequence shown here is derived from an EMBL/GenBank/DDBJ whole genome shotgun (WGS) entry which is preliminary data.</text>
</comment>
<keyword evidence="1" id="KW-1133">Transmembrane helix</keyword>
<proteinExistence type="predicted"/>
<protein>
    <submittedName>
        <fullName evidence="2">Membrane protein</fullName>
    </submittedName>
</protein>
<dbReference type="RefSeq" id="WP_189171663.1">
    <property type="nucleotide sequence ID" value="NZ_BMQB01000010.1"/>
</dbReference>
<accession>A0A8J3FFL7</accession>
<keyword evidence="1" id="KW-0472">Membrane</keyword>
<keyword evidence="1" id="KW-0812">Transmembrane</keyword>
<gene>
    <name evidence="2" type="ORF">GCM10010123_39190</name>
</gene>
<name>A0A8J3FFL7_9ACTN</name>
<evidence type="ECO:0000256" key="1">
    <source>
        <dbReference type="SAM" id="Phobius"/>
    </source>
</evidence>
<dbReference type="EMBL" id="BMQB01000010">
    <property type="protein sequence ID" value="GGK05468.1"/>
    <property type="molecule type" value="Genomic_DNA"/>
</dbReference>
<dbReference type="Proteomes" id="UP000649739">
    <property type="component" value="Unassembled WGS sequence"/>
</dbReference>
<evidence type="ECO:0000313" key="2">
    <source>
        <dbReference type="EMBL" id="GGK05468.1"/>
    </source>
</evidence>
<reference evidence="2" key="2">
    <citation type="submission" date="2020-09" db="EMBL/GenBank/DDBJ databases">
        <authorList>
            <person name="Sun Q."/>
            <person name="Ohkuma M."/>
        </authorList>
    </citation>
    <scope>NUCLEOTIDE SEQUENCE</scope>
    <source>
        <strain evidence="2">JCM 3090</strain>
    </source>
</reference>
<dbReference type="AlphaFoldDB" id="A0A8J3FFL7"/>
<dbReference type="Pfam" id="PF07332">
    <property type="entry name" value="Phage_holin_3_6"/>
    <property type="match status" value="1"/>
</dbReference>
<sequence length="141" mass="14219">MALLADTERRLDPESTASLIQRATEQVSTLVRDELALAKLELAEKGKRAGLGAGLFAGAGVLALYGVAGLCTAATFGLVAAGLPAWLAALIVGGALLLLAGVALLIGRAQLRRAAPPVPTGVLAGVRADIDTVTDAFKGHP</sequence>
<keyword evidence="3" id="KW-1185">Reference proteome</keyword>
<reference evidence="2" key="1">
    <citation type="journal article" date="2014" name="Int. J. Syst. Evol. Microbiol.">
        <title>Complete genome sequence of Corynebacterium casei LMG S-19264T (=DSM 44701T), isolated from a smear-ripened cheese.</title>
        <authorList>
            <consortium name="US DOE Joint Genome Institute (JGI-PGF)"/>
            <person name="Walter F."/>
            <person name="Albersmeier A."/>
            <person name="Kalinowski J."/>
            <person name="Ruckert C."/>
        </authorList>
    </citation>
    <scope>NUCLEOTIDE SEQUENCE</scope>
    <source>
        <strain evidence="2">JCM 3090</strain>
    </source>
</reference>
<feature type="transmembrane region" description="Helical" evidence="1">
    <location>
        <begin position="55"/>
        <end position="79"/>
    </location>
</feature>
<evidence type="ECO:0000313" key="3">
    <source>
        <dbReference type="Proteomes" id="UP000649739"/>
    </source>
</evidence>
<feature type="transmembrane region" description="Helical" evidence="1">
    <location>
        <begin position="85"/>
        <end position="106"/>
    </location>
</feature>
<dbReference type="InterPro" id="IPR009937">
    <property type="entry name" value="Phage_holin_3_6"/>
</dbReference>